<keyword evidence="7" id="KW-1185">Reference proteome</keyword>
<comment type="similarity">
    <text evidence="3">Belongs to the methyl-accepting chemotaxis (MCP) protein family.</text>
</comment>
<dbReference type="PANTHER" id="PTHR43531">
    <property type="entry name" value="PROTEIN ICFG"/>
    <property type="match status" value="1"/>
</dbReference>
<gene>
    <name evidence="6" type="ORF">PSAL_009530</name>
</gene>
<dbReference type="CDD" id="cd18773">
    <property type="entry name" value="PDC1_HK_sensor"/>
    <property type="match status" value="1"/>
</dbReference>
<proteinExistence type="inferred from homology"/>
<dbReference type="SUPFAM" id="SSF158472">
    <property type="entry name" value="HAMP domain-like"/>
    <property type="match status" value="1"/>
</dbReference>
<dbReference type="Pfam" id="PF13426">
    <property type="entry name" value="PAS_9"/>
    <property type="match status" value="1"/>
</dbReference>
<dbReference type="Gene3D" id="3.30.450.20">
    <property type="entry name" value="PAS domain"/>
    <property type="match status" value="2"/>
</dbReference>
<evidence type="ECO:0000256" key="4">
    <source>
        <dbReference type="SAM" id="MobiDB-lite"/>
    </source>
</evidence>
<dbReference type="KEGG" id="palw:PSAL_009530"/>
<keyword evidence="5" id="KW-0472">Membrane</keyword>
<feature type="transmembrane region" description="Helical" evidence="5">
    <location>
        <begin position="342"/>
        <end position="363"/>
    </location>
</feature>
<evidence type="ECO:0000313" key="6">
    <source>
        <dbReference type="EMBL" id="QPM89727.1"/>
    </source>
</evidence>
<organism evidence="6 7">
    <name type="scientific">Pseudooceanicola algae</name>
    <dbReference type="NCBI Taxonomy" id="1537215"/>
    <lineage>
        <taxon>Bacteria</taxon>
        <taxon>Pseudomonadati</taxon>
        <taxon>Pseudomonadota</taxon>
        <taxon>Alphaproteobacteria</taxon>
        <taxon>Rhodobacterales</taxon>
        <taxon>Paracoccaceae</taxon>
        <taxon>Pseudooceanicola</taxon>
    </lineage>
</organism>
<evidence type="ECO:0000256" key="5">
    <source>
        <dbReference type="SAM" id="Phobius"/>
    </source>
</evidence>
<evidence type="ECO:0000256" key="3">
    <source>
        <dbReference type="ARBA" id="ARBA00029447"/>
    </source>
</evidence>
<feature type="transmembrane region" description="Helical" evidence="5">
    <location>
        <begin position="12"/>
        <end position="31"/>
    </location>
</feature>
<dbReference type="PANTHER" id="PTHR43531:SF11">
    <property type="entry name" value="METHYL-ACCEPTING CHEMOTAXIS PROTEIN 3"/>
    <property type="match status" value="1"/>
</dbReference>
<keyword evidence="5" id="KW-0812">Transmembrane</keyword>
<dbReference type="SMART" id="SM00283">
    <property type="entry name" value="MA"/>
    <property type="match status" value="1"/>
</dbReference>
<dbReference type="InterPro" id="IPR003660">
    <property type="entry name" value="HAMP_dom"/>
</dbReference>
<dbReference type="Pfam" id="PF13188">
    <property type="entry name" value="PAS_8"/>
    <property type="match status" value="1"/>
</dbReference>
<dbReference type="CDD" id="cd11386">
    <property type="entry name" value="MCP_signal"/>
    <property type="match status" value="1"/>
</dbReference>
<dbReference type="Proteomes" id="UP000283786">
    <property type="component" value="Chromosome"/>
</dbReference>
<dbReference type="InterPro" id="IPR000014">
    <property type="entry name" value="PAS"/>
</dbReference>
<evidence type="ECO:0000256" key="1">
    <source>
        <dbReference type="ARBA" id="ARBA00004370"/>
    </source>
</evidence>
<dbReference type="InterPro" id="IPR051310">
    <property type="entry name" value="MCP_chemotaxis"/>
</dbReference>
<dbReference type="SUPFAM" id="SSF55785">
    <property type="entry name" value="PYP-like sensor domain (PAS domain)"/>
    <property type="match status" value="1"/>
</dbReference>
<keyword evidence="2" id="KW-0145">Chemotaxis</keyword>
<dbReference type="FunFam" id="1.10.287.950:FF:000001">
    <property type="entry name" value="Methyl-accepting chemotaxis sensory transducer"/>
    <property type="match status" value="1"/>
</dbReference>
<dbReference type="GO" id="GO:0016020">
    <property type="term" value="C:membrane"/>
    <property type="evidence" value="ECO:0007669"/>
    <property type="project" value="UniProtKB-SubCell"/>
</dbReference>
<name>A0A418SEJ0_9RHOB</name>
<reference evidence="6 7" key="1">
    <citation type="submission" date="2020-08" db="EMBL/GenBank/DDBJ databases">
        <title>Genome sequence of Rhodobacteraceae bacterium Lw-13e.</title>
        <authorList>
            <person name="Poehlein A."/>
            <person name="Wolter L."/>
            <person name="Daniel R."/>
            <person name="Brinkhoff T."/>
        </authorList>
    </citation>
    <scope>NUCLEOTIDE SEQUENCE [LARGE SCALE GENOMIC DNA]</scope>
    <source>
        <strain evidence="6 7">Lw-13e</strain>
    </source>
</reference>
<accession>A0A418SEJ0</accession>
<dbReference type="Pfam" id="PF00672">
    <property type="entry name" value="HAMP"/>
    <property type="match status" value="2"/>
</dbReference>
<dbReference type="Gene3D" id="6.10.340.10">
    <property type="match status" value="1"/>
</dbReference>
<dbReference type="PROSITE" id="PS50885">
    <property type="entry name" value="HAMP"/>
    <property type="match status" value="2"/>
</dbReference>
<comment type="subcellular location">
    <subcellularLocation>
        <location evidence="1">Membrane</location>
    </subcellularLocation>
</comment>
<evidence type="ECO:0000256" key="2">
    <source>
        <dbReference type="ARBA" id="ARBA00022500"/>
    </source>
</evidence>
<dbReference type="PROSITE" id="PS50111">
    <property type="entry name" value="CHEMOTAXIS_TRANSDUC_2"/>
    <property type="match status" value="1"/>
</dbReference>
<dbReference type="CDD" id="cd00130">
    <property type="entry name" value="PAS"/>
    <property type="match status" value="1"/>
</dbReference>
<dbReference type="EMBL" id="CP060436">
    <property type="protein sequence ID" value="QPM89727.1"/>
    <property type="molecule type" value="Genomic_DNA"/>
</dbReference>
<dbReference type="SMART" id="SM00304">
    <property type="entry name" value="HAMP"/>
    <property type="match status" value="2"/>
</dbReference>
<dbReference type="InterPro" id="IPR035965">
    <property type="entry name" value="PAS-like_dom_sf"/>
</dbReference>
<evidence type="ECO:0000313" key="7">
    <source>
        <dbReference type="Proteomes" id="UP000283786"/>
    </source>
</evidence>
<dbReference type="GO" id="GO:0006935">
    <property type="term" value="P:chemotaxis"/>
    <property type="evidence" value="ECO:0007669"/>
    <property type="project" value="UniProtKB-KW"/>
</dbReference>
<feature type="compositionally biased region" description="Polar residues" evidence="4">
    <location>
        <begin position="982"/>
        <end position="1001"/>
    </location>
</feature>
<dbReference type="Pfam" id="PF00015">
    <property type="entry name" value="MCPsignal"/>
    <property type="match status" value="1"/>
</dbReference>
<dbReference type="SUPFAM" id="SSF58104">
    <property type="entry name" value="Methyl-accepting chemotaxis protein (MCP) signaling domain"/>
    <property type="match status" value="1"/>
</dbReference>
<dbReference type="GO" id="GO:0007165">
    <property type="term" value="P:signal transduction"/>
    <property type="evidence" value="ECO:0007669"/>
    <property type="project" value="InterPro"/>
</dbReference>
<keyword evidence="5" id="KW-1133">Transmembrane helix</keyword>
<dbReference type="Gene3D" id="1.10.287.950">
    <property type="entry name" value="Methyl-accepting chemotaxis protein"/>
    <property type="match status" value="1"/>
</dbReference>
<feature type="region of interest" description="Disordered" evidence="4">
    <location>
        <begin position="982"/>
        <end position="1015"/>
    </location>
</feature>
<protein>
    <submittedName>
        <fullName evidence="6">Uncharacterized protein</fullName>
    </submittedName>
</protein>
<sequence>MGLSKIRIAIRLPIAFLLLVAISLGVLGLYANSSAKNTLLEAGESDLLDVAQTQARAMEAWANEVETDLLMQAQSPLLVNALRAFSAGWQVMGPTAADQILRLYVTDSPLPPFQRAALEDAGDGSVYSRAHARFHNHFRFLMKRGGYRDIYLVDASGNILYSAAKQDDFAQNIGNAGQNPFYQMVAGALSSGSQGEASFVDFFEYSTSAEQSSFLVAPISGGDGKILGAIAYRITAATLTGQIGESAGLGETGQSFAIGYDGVARTKAQGWHNDPLPLDTPLRDTLGTGGGIIETDLPMTDLKNQLTAFAPVEVFSADWISIASKNRAEILASVANHTTNSLIFGALILAVTAAIGLVIAMGVSLPLRDVAQCIEDVCDDNYDIMVPHTDRADEIGDIGRSLEQLRERLSEIHLLTHQMSFKSAALEATSAALMITDDDFTITFMNEAVKKMMRVRVEDFQTVLSTFDPDRLIGTNMDRFHAKPDMIRGLIERPDQLPFRTDMRVGSAHIQIEINAVWNDQNAIAGLVVEWVDVTEERRKTAVLNAIEGGQIMAEFEISGATQQVNENFLALTSMGTDTITGVDFADFLRMEEGELDRAAILETAKRGDVIQGKFLVKCQNGSDAIVDGGIYPVLDRRQETSGITLICTDVTAAHLELQAAETRQKAMQEAQKTVVEALRVGMRDITNGDLTSRLQEPFDVEYEQLRKDFNAALENLTHAMRNISGETTAMHQETAEIVRAADEMSVRTERQAVTLQETAASLDELTANISQTAEGAAKANEVVTEARASAESSGTVVDEAESAMAEIAASSHEIRKVISVIDDISFQTNLLALNAGVEAARAGEAGRGFAVVATEVRALAQRCANAAAEINQLITVSGQHVTRGVELVGVTGGTLKTIVSSISDISSYIAEIAQAGKEQSIGLAQVNSAVNQIDHVTQQNAAMFEETTSASHALAQRATRLTETIGHFQIGTGNAQVTLAPQPSGRPQSQRLSLQGNLAVSSKERSEANDWEDF</sequence>
<dbReference type="AlphaFoldDB" id="A0A418SEJ0"/>
<dbReference type="InterPro" id="IPR004089">
    <property type="entry name" value="MCPsignal_dom"/>
</dbReference>